<evidence type="ECO:0000313" key="3">
    <source>
        <dbReference type="EMBL" id="GHD01218.1"/>
    </source>
</evidence>
<name>A0ABQ3GCE2_9BURK</name>
<dbReference type="InterPro" id="IPR013424">
    <property type="entry name" value="Ice-binding_C"/>
</dbReference>
<protein>
    <recommendedName>
        <fullName evidence="2">Ice-binding protein C-terminal domain-containing protein</fullName>
    </recommendedName>
</protein>
<feature type="domain" description="Ice-binding protein C-terminal" evidence="2">
    <location>
        <begin position="242"/>
        <end position="264"/>
    </location>
</feature>
<feature type="signal peptide" evidence="1">
    <location>
        <begin position="1"/>
        <end position="25"/>
    </location>
</feature>
<dbReference type="EMBL" id="BMYK01000034">
    <property type="protein sequence ID" value="GHD01218.1"/>
    <property type="molecule type" value="Genomic_DNA"/>
</dbReference>
<dbReference type="NCBIfam" id="TIGR02595">
    <property type="entry name" value="PEP_CTERM"/>
    <property type="match status" value="1"/>
</dbReference>
<dbReference type="Pfam" id="PF07589">
    <property type="entry name" value="PEP-CTERM"/>
    <property type="match status" value="1"/>
</dbReference>
<feature type="chain" id="PRO_5046143021" description="Ice-binding protein C-terminal domain-containing protein" evidence="1">
    <location>
        <begin position="26"/>
        <end position="269"/>
    </location>
</feature>
<organism evidence="3 4">
    <name type="scientific">Pseudorhodoferax aquiterrae</name>
    <dbReference type="NCBI Taxonomy" id="747304"/>
    <lineage>
        <taxon>Bacteria</taxon>
        <taxon>Pseudomonadati</taxon>
        <taxon>Pseudomonadota</taxon>
        <taxon>Betaproteobacteria</taxon>
        <taxon>Burkholderiales</taxon>
        <taxon>Comamonadaceae</taxon>
    </lineage>
</organism>
<gene>
    <name evidence="3" type="ORF">GCM10007320_59380</name>
</gene>
<sequence length="269" mass="26924">MKKTSIAAIAAAGLALAIASGNAAAAPINWDYTVTSSFSVLPGSTTFTSGSGCQSVSASSITWGACPTGPAGPGRSGIGISNNPQTGMLTTNGAAESANTYTHSNNVVSGAYATLKSATINATLGLRAAGSADPYIYKTATYKILFAETPNTAGTCAATSPVGNPCNDIWVLDGSLNETITLGGDEYFFSFFAAPALATLPDAVCAAAGAADGCIGFTTVEGQENAVNFLLKVTSTPLVVEVPEPASVALLGLGLVGLAGTRRRRLNKA</sequence>
<keyword evidence="1" id="KW-0732">Signal</keyword>
<dbReference type="Proteomes" id="UP000626210">
    <property type="component" value="Unassembled WGS sequence"/>
</dbReference>
<reference evidence="4" key="1">
    <citation type="journal article" date="2019" name="Int. J. Syst. Evol. Microbiol.">
        <title>The Global Catalogue of Microorganisms (GCM) 10K type strain sequencing project: providing services to taxonomists for standard genome sequencing and annotation.</title>
        <authorList>
            <consortium name="The Broad Institute Genomics Platform"/>
            <consortium name="The Broad Institute Genome Sequencing Center for Infectious Disease"/>
            <person name="Wu L."/>
            <person name="Ma J."/>
        </authorList>
    </citation>
    <scope>NUCLEOTIDE SEQUENCE [LARGE SCALE GENOMIC DNA]</scope>
    <source>
        <strain evidence="4">KCTC 23314</strain>
    </source>
</reference>
<evidence type="ECO:0000256" key="1">
    <source>
        <dbReference type="SAM" id="SignalP"/>
    </source>
</evidence>
<dbReference type="RefSeq" id="WP_189690495.1">
    <property type="nucleotide sequence ID" value="NZ_BMYK01000034.1"/>
</dbReference>
<dbReference type="NCBIfam" id="NF038125">
    <property type="entry name" value="PEP_CTERM_THxN"/>
    <property type="match status" value="1"/>
</dbReference>
<accession>A0ABQ3GCE2</accession>
<evidence type="ECO:0000259" key="2">
    <source>
        <dbReference type="Pfam" id="PF07589"/>
    </source>
</evidence>
<keyword evidence="4" id="KW-1185">Reference proteome</keyword>
<comment type="caution">
    <text evidence="3">The sequence shown here is derived from an EMBL/GenBank/DDBJ whole genome shotgun (WGS) entry which is preliminary data.</text>
</comment>
<evidence type="ECO:0000313" key="4">
    <source>
        <dbReference type="Proteomes" id="UP000626210"/>
    </source>
</evidence>
<proteinExistence type="predicted"/>